<dbReference type="GO" id="GO:0005249">
    <property type="term" value="F:voltage-gated potassium channel activity"/>
    <property type="evidence" value="ECO:0000318"/>
    <property type="project" value="GO_Central"/>
</dbReference>
<dbReference type="InterPro" id="IPR000595">
    <property type="entry name" value="cNMP-bd_dom"/>
</dbReference>
<evidence type="ECO:0000259" key="15">
    <source>
        <dbReference type="PROSITE" id="PS50042"/>
    </source>
</evidence>
<dbReference type="OrthoDB" id="2021138at2759"/>
<keyword evidence="6" id="KW-0851">Voltage-gated channel</keyword>
<feature type="region of interest" description="Disordered" evidence="13">
    <location>
        <begin position="747"/>
        <end position="792"/>
    </location>
</feature>
<dbReference type="InterPro" id="IPR005821">
    <property type="entry name" value="Ion_trans_dom"/>
</dbReference>
<dbReference type="eggNOG" id="KOG0500">
    <property type="taxonomic scope" value="Eukaryota"/>
</dbReference>
<dbReference type="CDD" id="cd00038">
    <property type="entry name" value="CAP_ED"/>
    <property type="match status" value="1"/>
</dbReference>
<keyword evidence="8 14" id="KW-1133">Transmembrane helix</keyword>
<dbReference type="InParanoid" id="A0BW83"/>
<protein>
    <recommendedName>
        <fullName evidence="15">Cyclic nucleotide-binding domain-containing protein</fullName>
    </recommendedName>
</protein>
<keyword evidence="12" id="KW-0175">Coiled coil</keyword>
<dbReference type="SUPFAM" id="SSF81324">
    <property type="entry name" value="Voltage-gated potassium channels"/>
    <property type="match status" value="1"/>
</dbReference>
<keyword evidence="11" id="KW-0407">Ion channel</keyword>
<keyword evidence="3" id="KW-0633">Potassium transport</keyword>
<dbReference type="Proteomes" id="UP000000600">
    <property type="component" value="Unassembled WGS sequence"/>
</dbReference>
<dbReference type="GO" id="GO:0034702">
    <property type="term" value="C:monoatomic ion channel complex"/>
    <property type="evidence" value="ECO:0007669"/>
    <property type="project" value="UniProtKB-KW"/>
</dbReference>
<feature type="compositionally biased region" description="Low complexity" evidence="13">
    <location>
        <begin position="751"/>
        <end position="763"/>
    </location>
</feature>
<evidence type="ECO:0000256" key="11">
    <source>
        <dbReference type="ARBA" id="ARBA00023303"/>
    </source>
</evidence>
<evidence type="ECO:0000256" key="8">
    <source>
        <dbReference type="ARBA" id="ARBA00022989"/>
    </source>
</evidence>
<feature type="transmembrane region" description="Helical" evidence="14">
    <location>
        <begin position="240"/>
        <end position="267"/>
    </location>
</feature>
<evidence type="ECO:0000256" key="9">
    <source>
        <dbReference type="ARBA" id="ARBA00023065"/>
    </source>
</evidence>
<sequence length="955" mass="112035">MQITTNYDSEPFSLINTKRQIFSGDQDIKMQQYFQRSRSIEEIDQMIDDYGNSAKYCLHKSNRPSSSHLRKTKSNYKPPTISIQNIITNKRETFIFENLNLDQKEPGPVWKHGSLKIIRLVARFIYQLKTKAETLKLKLMNHHIFKYIDDKASDFNEFKSGKTIDDHSFKNIMCRNLKKMEGAFTILRVILEYLFNKIGVIYPESTFKIIWDSIVVCFIVINIFFIPMSLSFELDKSSTLVWLFFETIPSYIFIVEIILNFNTAYYGHGVIHSTRKEIFHHYVSENFWWDLMISIPYVLSQLDIPYIQFVLLLRITRVKSMVQNVEDMLNAKESVQAAVELSKLIYFIIFVAHMCSCAWHLLGKIEVDVYGDNNSCLGHTRYIVSIYWSVITTLTVGYGDIVPQTSIEQLFVVIIAMIICGVFGYSISTIGEILKNLEEKKGQFKQLMKEVNSYIKEKELNLQLSLKVRKYFEFYYQTQQSQKRSYQTLLNNLNEQLKQEIMIDLYKKILIQSKFINDTFNETLINQLCQKVQQENFGPGDDIIDLKNKSEKKLIFILNGQIQHLASQGRLSHTYKKGDIIGEFEFITNNDYSLQYRAVKFTQVAFISRQDLLEIITQDKEHLYKFQKLIDSLTYSQKLGRTCEICKWTHLYQNCPFTFYQPNIWKVVRQASASVNIKRFPFERKSRQRYKAISNSQVTIATILDFMLIHNFIQEEQTYCLKLSLLCSKTLQRLGFNNNHRISQKEIHEISSGSSNTSSSSESQSDDVNNNTSVKNKRTSQESQNDKPDKFERLRTTVNMKDSAHNNLLKPILQKMNSIGQQQHEDQANQNSAPNIKLFPFFYKKKSSISNIKVMSKVEIPVGANEVETNKDTLRLYQIKKGPQNCDEMDLMMQEDNDFYPEFNVFKVIEIYNKQRIRNLSFRKKRQFHEKLKSIRLQKQFNLKILSPRSSQQII</sequence>
<evidence type="ECO:0000256" key="2">
    <source>
        <dbReference type="ARBA" id="ARBA00022448"/>
    </source>
</evidence>
<proteinExistence type="predicted"/>
<feature type="transmembrane region" description="Helical" evidence="14">
    <location>
        <begin position="287"/>
        <end position="313"/>
    </location>
</feature>
<dbReference type="AlphaFoldDB" id="A0BW83"/>
<dbReference type="PROSITE" id="PS50042">
    <property type="entry name" value="CNMP_BINDING_3"/>
    <property type="match status" value="1"/>
</dbReference>
<dbReference type="HOGENOM" id="CLU_012497_0_0_1"/>
<evidence type="ECO:0000256" key="3">
    <source>
        <dbReference type="ARBA" id="ARBA00022538"/>
    </source>
</evidence>
<keyword evidence="10 14" id="KW-0472">Membrane</keyword>
<dbReference type="GO" id="GO:0005886">
    <property type="term" value="C:plasma membrane"/>
    <property type="evidence" value="ECO:0000318"/>
    <property type="project" value="GO_Central"/>
</dbReference>
<feature type="transmembrane region" description="Helical" evidence="14">
    <location>
        <begin position="209"/>
        <end position="228"/>
    </location>
</feature>
<dbReference type="RefSeq" id="XP_001430198.1">
    <property type="nucleotide sequence ID" value="XM_001430161.1"/>
</dbReference>
<dbReference type="Gene3D" id="1.10.287.70">
    <property type="match status" value="1"/>
</dbReference>
<feature type="domain" description="Cyclic nucleotide-binding" evidence="15">
    <location>
        <begin position="516"/>
        <end position="616"/>
    </location>
</feature>
<reference evidence="16 17" key="1">
    <citation type="journal article" date="2006" name="Nature">
        <title>Global trends of whole-genome duplications revealed by the ciliate Paramecium tetraurelia.</title>
        <authorList>
            <consortium name="Genoscope"/>
            <person name="Aury J.-M."/>
            <person name="Jaillon O."/>
            <person name="Duret L."/>
            <person name="Noel B."/>
            <person name="Jubin C."/>
            <person name="Porcel B.M."/>
            <person name="Segurens B."/>
            <person name="Daubin V."/>
            <person name="Anthouard V."/>
            <person name="Aiach N."/>
            <person name="Arnaiz O."/>
            <person name="Billaut A."/>
            <person name="Beisson J."/>
            <person name="Blanc I."/>
            <person name="Bouhouche K."/>
            <person name="Camara F."/>
            <person name="Duharcourt S."/>
            <person name="Guigo R."/>
            <person name="Gogendeau D."/>
            <person name="Katinka M."/>
            <person name="Keller A.-M."/>
            <person name="Kissmehl R."/>
            <person name="Klotz C."/>
            <person name="Koll F."/>
            <person name="Le Moue A."/>
            <person name="Lepere C."/>
            <person name="Malinsky S."/>
            <person name="Nowacki M."/>
            <person name="Nowak J.K."/>
            <person name="Plattner H."/>
            <person name="Poulain J."/>
            <person name="Ruiz F."/>
            <person name="Serrano V."/>
            <person name="Zagulski M."/>
            <person name="Dessen P."/>
            <person name="Betermier M."/>
            <person name="Weissenbach J."/>
            <person name="Scarpelli C."/>
            <person name="Schachter V."/>
            <person name="Sperling L."/>
            <person name="Meyer E."/>
            <person name="Cohen J."/>
            <person name="Wincker P."/>
        </authorList>
    </citation>
    <scope>NUCLEOTIDE SEQUENCE [LARGE SCALE GENOMIC DNA]</scope>
    <source>
        <strain evidence="16 17">Stock d4-2</strain>
    </source>
</reference>
<dbReference type="InterPro" id="IPR003938">
    <property type="entry name" value="K_chnl_volt-dep_EAG/ELK/ERG"/>
</dbReference>
<accession>A0BW83</accession>
<feature type="transmembrane region" description="Helical" evidence="14">
    <location>
        <begin position="382"/>
        <end position="398"/>
    </location>
</feature>
<dbReference type="EMBL" id="CT868021">
    <property type="protein sequence ID" value="CAK62800.1"/>
    <property type="molecule type" value="Genomic_DNA"/>
</dbReference>
<evidence type="ECO:0000256" key="6">
    <source>
        <dbReference type="ARBA" id="ARBA00022882"/>
    </source>
</evidence>
<dbReference type="PANTHER" id="PTHR10217">
    <property type="entry name" value="VOLTAGE AND LIGAND GATED POTASSIUM CHANNEL"/>
    <property type="match status" value="1"/>
</dbReference>
<dbReference type="Gene3D" id="2.60.120.10">
    <property type="entry name" value="Jelly Rolls"/>
    <property type="match status" value="1"/>
</dbReference>
<feature type="transmembrane region" description="Helical" evidence="14">
    <location>
        <begin position="410"/>
        <end position="427"/>
    </location>
</feature>
<gene>
    <name evidence="16" type="ORF">GSPATT00032652001</name>
</gene>
<dbReference type="InterPro" id="IPR014710">
    <property type="entry name" value="RmlC-like_jellyroll"/>
</dbReference>
<dbReference type="Pfam" id="PF00027">
    <property type="entry name" value="cNMP_binding"/>
    <property type="match status" value="1"/>
</dbReference>
<feature type="transmembrane region" description="Helical" evidence="14">
    <location>
        <begin position="344"/>
        <end position="362"/>
    </location>
</feature>
<evidence type="ECO:0000256" key="10">
    <source>
        <dbReference type="ARBA" id="ARBA00023136"/>
    </source>
</evidence>
<evidence type="ECO:0000313" key="16">
    <source>
        <dbReference type="EMBL" id="CAK62800.1"/>
    </source>
</evidence>
<dbReference type="GO" id="GO:0071805">
    <property type="term" value="P:potassium ion transmembrane transport"/>
    <property type="evidence" value="ECO:0000318"/>
    <property type="project" value="GO_Central"/>
</dbReference>
<evidence type="ECO:0000256" key="12">
    <source>
        <dbReference type="SAM" id="Coils"/>
    </source>
</evidence>
<name>A0BW83_PARTE</name>
<evidence type="ECO:0000256" key="1">
    <source>
        <dbReference type="ARBA" id="ARBA00004141"/>
    </source>
</evidence>
<dbReference type="InterPro" id="IPR050818">
    <property type="entry name" value="KCNH_animal-type"/>
</dbReference>
<evidence type="ECO:0000313" key="17">
    <source>
        <dbReference type="Proteomes" id="UP000000600"/>
    </source>
</evidence>
<feature type="coiled-coil region" evidence="12">
    <location>
        <begin position="430"/>
        <end position="496"/>
    </location>
</feature>
<keyword evidence="5" id="KW-0631">Potassium channel</keyword>
<evidence type="ECO:0000256" key="5">
    <source>
        <dbReference type="ARBA" id="ARBA00022826"/>
    </source>
</evidence>
<dbReference type="GeneID" id="5015982"/>
<keyword evidence="7" id="KW-0630">Potassium</keyword>
<evidence type="ECO:0000256" key="7">
    <source>
        <dbReference type="ARBA" id="ARBA00022958"/>
    </source>
</evidence>
<dbReference type="KEGG" id="ptm:GSPATT00032652001"/>
<comment type="subcellular location">
    <subcellularLocation>
        <location evidence="1">Membrane</location>
        <topology evidence="1">Multi-pass membrane protein</topology>
    </subcellularLocation>
</comment>
<keyword evidence="9" id="KW-0406">Ion transport</keyword>
<organism evidence="16 17">
    <name type="scientific">Paramecium tetraurelia</name>
    <dbReference type="NCBI Taxonomy" id="5888"/>
    <lineage>
        <taxon>Eukaryota</taxon>
        <taxon>Sar</taxon>
        <taxon>Alveolata</taxon>
        <taxon>Ciliophora</taxon>
        <taxon>Intramacronucleata</taxon>
        <taxon>Oligohymenophorea</taxon>
        <taxon>Peniculida</taxon>
        <taxon>Parameciidae</taxon>
        <taxon>Paramecium</taxon>
    </lineage>
</organism>
<dbReference type="InterPro" id="IPR018490">
    <property type="entry name" value="cNMP-bd_dom_sf"/>
</dbReference>
<dbReference type="OMA" id="QMIDDYG"/>
<dbReference type="PRINTS" id="PR01463">
    <property type="entry name" value="EAGCHANLFMLY"/>
</dbReference>
<dbReference type="GO" id="GO:0042391">
    <property type="term" value="P:regulation of membrane potential"/>
    <property type="evidence" value="ECO:0000318"/>
    <property type="project" value="GO_Central"/>
</dbReference>
<evidence type="ECO:0000256" key="4">
    <source>
        <dbReference type="ARBA" id="ARBA00022692"/>
    </source>
</evidence>
<keyword evidence="2" id="KW-0813">Transport</keyword>
<evidence type="ECO:0000256" key="14">
    <source>
        <dbReference type="SAM" id="Phobius"/>
    </source>
</evidence>
<dbReference type="PANTHER" id="PTHR10217:SF435">
    <property type="entry name" value="POTASSIUM VOLTAGE-GATED CHANNEL PROTEIN EAG"/>
    <property type="match status" value="1"/>
</dbReference>
<dbReference type="SUPFAM" id="SSF51206">
    <property type="entry name" value="cAMP-binding domain-like"/>
    <property type="match status" value="1"/>
</dbReference>
<keyword evidence="17" id="KW-1185">Reference proteome</keyword>
<evidence type="ECO:0000256" key="13">
    <source>
        <dbReference type="SAM" id="MobiDB-lite"/>
    </source>
</evidence>
<keyword evidence="4 14" id="KW-0812">Transmembrane</keyword>
<dbReference type="Gene3D" id="1.10.287.630">
    <property type="entry name" value="Helix hairpin bin"/>
    <property type="match status" value="1"/>
</dbReference>
<dbReference type="Pfam" id="PF00520">
    <property type="entry name" value="Ion_trans"/>
    <property type="match status" value="1"/>
</dbReference>